<evidence type="ECO:0000313" key="1">
    <source>
        <dbReference type="EMBL" id="SIT94811.1"/>
    </source>
</evidence>
<keyword evidence="2" id="KW-1185">Reference proteome</keyword>
<sequence>MKYINVLFLVILCFGCKSQQQNKIGAVGIKYECELATAEFDESPYTNGDKVDSAYSKFLSIKDNGVFFTSRYFNHSNSTEAFVVDSNSKQQWTYNADESINIALSDERSKVVSNLLEQVEKGSFRQVCYNGPSEGSMSLLLVKLGGELVMKYEASQFDYTHLNESEKAKIRNALELINVIKTNR</sequence>
<dbReference type="OrthoDB" id="893745at2"/>
<dbReference type="RefSeq" id="WP_076672070.1">
    <property type="nucleotide sequence ID" value="NZ_FTPP01000004.1"/>
</dbReference>
<protein>
    <submittedName>
        <fullName evidence="1">Uncharacterized protein</fullName>
    </submittedName>
</protein>
<dbReference type="STRING" id="1317125.SAMN05444128_3789"/>
<gene>
    <name evidence="1" type="ORF">SAMN05444128_3789</name>
</gene>
<dbReference type="AlphaFoldDB" id="A0A1R3XSG8"/>
<reference evidence="2" key="1">
    <citation type="submission" date="2017-01" db="EMBL/GenBank/DDBJ databases">
        <authorList>
            <person name="Varghese N."/>
            <person name="Submissions S."/>
        </authorList>
    </citation>
    <scope>NUCLEOTIDE SEQUENCE [LARGE SCALE GENOMIC DNA]</scope>
    <source>
        <strain evidence="2">LP100</strain>
    </source>
</reference>
<name>A0A1R3XSG8_9BACT</name>
<proteinExistence type="predicted"/>
<accession>A0A1R3XSG8</accession>
<dbReference type="EMBL" id="FTPP01000004">
    <property type="protein sequence ID" value="SIT94811.1"/>
    <property type="molecule type" value="Genomic_DNA"/>
</dbReference>
<organism evidence="1 2">
    <name type="scientific">Pontibacter indicus</name>
    <dbReference type="NCBI Taxonomy" id="1317125"/>
    <lineage>
        <taxon>Bacteria</taxon>
        <taxon>Pseudomonadati</taxon>
        <taxon>Bacteroidota</taxon>
        <taxon>Cytophagia</taxon>
        <taxon>Cytophagales</taxon>
        <taxon>Hymenobacteraceae</taxon>
        <taxon>Pontibacter</taxon>
    </lineage>
</organism>
<evidence type="ECO:0000313" key="2">
    <source>
        <dbReference type="Proteomes" id="UP000187181"/>
    </source>
</evidence>
<dbReference type="Proteomes" id="UP000187181">
    <property type="component" value="Unassembled WGS sequence"/>
</dbReference>